<reference evidence="4 5" key="2">
    <citation type="submission" date="2012-08" db="EMBL/GenBank/DDBJ databases">
        <title>The Genome Sequence of Turicella otitidis ATCC 51513.</title>
        <authorList>
            <consortium name="The Broad Institute Genome Sequencing Platform"/>
            <person name="Earl A."/>
            <person name="Ward D."/>
            <person name="Feldgarden M."/>
            <person name="Gevers D."/>
            <person name="Huys G."/>
            <person name="Walker B."/>
            <person name="Young S.K."/>
            <person name="Zeng Q."/>
            <person name="Gargeya S."/>
            <person name="Fitzgerald M."/>
            <person name="Haas B."/>
            <person name="Abouelleil A."/>
            <person name="Alvarado L."/>
            <person name="Arachchi H.M."/>
            <person name="Berlin A.M."/>
            <person name="Chapman S.B."/>
            <person name="Goldberg J."/>
            <person name="Griggs A."/>
            <person name="Gujja S."/>
            <person name="Hansen M."/>
            <person name="Howarth C."/>
            <person name="Imamovic A."/>
            <person name="Larimer J."/>
            <person name="McCowen C."/>
            <person name="Montmayeur A."/>
            <person name="Murphy C."/>
            <person name="Neiman D."/>
            <person name="Pearson M."/>
            <person name="Priest M."/>
            <person name="Roberts A."/>
            <person name="Saif S."/>
            <person name="Shea T."/>
            <person name="Sisk P."/>
            <person name="Sykes S."/>
            <person name="Wortman J."/>
            <person name="Nusbaum C."/>
            <person name="Birren B."/>
        </authorList>
    </citation>
    <scope>NUCLEOTIDE SEQUENCE [LARGE SCALE GENOMIC DNA]</scope>
    <source>
        <strain evidence="4 5">ATCC 51513</strain>
    </source>
</reference>
<evidence type="ECO:0000313" key="5">
    <source>
        <dbReference type="Proteomes" id="UP000006078"/>
    </source>
</evidence>
<feature type="domain" description="Septum formation-related" evidence="2">
    <location>
        <begin position="64"/>
        <end position="288"/>
    </location>
</feature>
<dbReference type="PATRIC" id="fig|883169.3.peg.1404"/>
<protein>
    <submittedName>
        <fullName evidence="3">Putative secreted protein</fullName>
    </submittedName>
</protein>
<dbReference type="eggNOG" id="ENOG5030VN0">
    <property type="taxonomic scope" value="Bacteria"/>
</dbReference>
<name>I7IXL5_9CORY</name>
<feature type="region of interest" description="Disordered" evidence="1">
    <location>
        <begin position="299"/>
        <end position="334"/>
    </location>
</feature>
<dbReference type="STRING" id="29321.AAV33_06035"/>
<dbReference type="HOGENOM" id="CLU_037731_0_0_11"/>
<evidence type="ECO:0000256" key="1">
    <source>
        <dbReference type="SAM" id="MobiDB-lite"/>
    </source>
</evidence>
<keyword evidence="5" id="KW-1185">Reference proteome</keyword>
<dbReference type="EMBL" id="AHAE01000069">
    <property type="protein sequence ID" value="EJZ81637.1"/>
    <property type="molecule type" value="Genomic_DNA"/>
</dbReference>
<proteinExistence type="predicted"/>
<evidence type="ECO:0000313" key="3">
    <source>
        <dbReference type="EMBL" id="CCI83903.1"/>
    </source>
</evidence>
<dbReference type="InterPro" id="IPR026004">
    <property type="entry name" value="Septum_form"/>
</dbReference>
<dbReference type="Pfam" id="PF13845">
    <property type="entry name" value="Septum_form"/>
    <property type="match status" value="1"/>
</dbReference>
<sequence>MAISWRSATSVRTGLIGALAGVAALFTYHAVADGFGDEGGEVIDTSGAPASSIPANAFIAVDPGACLTWEVSGSGAVSDFDEVDCSEQHRFEVSHVDYNAAKDHEALAKDATRPDAAEQAEIAEELCTDATVDYLDGTFDPQGRFSVSAILPPTEFWEAGDRTVVCGLQETDGEGNAILFSGAVAGQDQARVVEPETCLFVTEKRGARPVDCAEDHHLEATELIDLHELLDEDVPSVEAQDEALKERCTDAAFDYLGGEEALYRTTLQPLWGTLPESSIEGGSHSVNCWLAAGREEGGFSTIAGGARDEGLTIDGEEPDPPERLPAPDRDEQDA</sequence>
<dbReference type="AlphaFoldDB" id="I7IXL5"/>
<organism evidence="3 6">
    <name type="scientific">Corynebacterium otitidis ATCC 51513</name>
    <dbReference type="NCBI Taxonomy" id="883169"/>
    <lineage>
        <taxon>Bacteria</taxon>
        <taxon>Bacillati</taxon>
        <taxon>Actinomycetota</taxon>
        <taxon>Actinomycetes</taxon>
        <taxon>Mycobacteriales</taxon>
        <taxon>Corynebacteriaceae</taxon>
        <taxon>Corynebacterium</taxon>
    </lineage>
</organism>
<dbReference type="OrthoDB" id="4266126at2"/>
<dbReference type="EMBL" id="CAJZ01000170">
    <property type="protein sequence ID" value="CCI83903.1"/>
    <property type="molecule type" value="Genomic_DNA"/>
</dbReference>
<reference evidence="3 6" key="1">
    <citation type="journal article" date="2012" name="J. Bacteriol.">
        <title>Draft Genome Sequence of Turicella otitidis ATCC 51513, Isolated from Middle Ear Fluid from a Child with Otitis Media.</title>
        <authorList>
            <person name="Brinkrolf K."/>
            <person name="Schneider J."/>
            <person name="Knecht M."/>
            <person name="Ruckert C."/>
            <person name="Tauch A."/>
        </authorList>
    </citation>
    <scope>NUCLEOTIDE SEQUENCE [LARGE SCALE GENOMIC DNA]</scope>
    <source>
        <strain evidence="3 6">ATCC 51513</strain>
    </source>
</reference>
<evidence type="ECO:0000313" key="6">
    <source>
        <dbReference type="Proteomes" id="UP000011016"/>
    </source>
</evidence>
<evidence type="ECO:0000313" key="4">
    <source>
        <dbReference type="EMBL" id="EJZ81637.1"/>
    </source>
</evidence>
<dbReference type="Proteomes" id="UP000006078">
    <property type="component" value="Unassembled WGS sequence"/>
</dbReference>
<feature type="compositionally biased region" description="Basic and acidic residues" evidence="1">
    <location>
        <begin position="320"/>
        <end position="334"/>
    </location>
</feature>
<evidence type="ECO:0000259" key="2">
    <source>
        <dbReference type="Pfam" id="PF13845"/>
    </source>
</evidence>
<gene>
    <name evidence="3" type="ORF">BN46_1178</name>
    <name evidence="4" type="ORF">HMPREF9719_01458</name>
</gene>
<comment type="caution">
    <text evidence="3">The sequence shown here is derived from an EMBL/GenBank/DDBJ whole genome shotgun (WGS) entry which is preliminary data.</text>
</comment>
<dbReference type="Proteomes" id="UP000011016">
    <property type="component" value="Unassembled WGS sequence"/>
</dbReference>
<accession>I7IXL5</accession>
<dbReference type="RefSeq" id="WP_004601348.1">
    <property type="nucleotide sequence ID" value="NZ_HF541867.1"/>
</dbReference>